<dbReference type="PANTHER" id="PTHR11941:SF54">
    <property type="entry name" value="ENOYL-COA HYDRATASE, MITOCHONDRIAL"/>
    <property type="match status" value="1"/>
</dbReference>
<dbReference type="CDD" id="cd06558">
    <property type="entry name" value="crotonase-like"/>
    <property type="match status" value="1"/>
</dbReference>
<gene>
    <name evidence="3" type="ORF">H0A72_08035</name>
</gene>
<dbReference type="InterPro" id="IPR001753">
    <property type="entry name" value="Enoyl-CoA_hydra/iso"/>
</dbReference>
<dbReference type="PANTHER" id="PTHR11941">
    <property type="entry name" value="ENOYL-COA HYDRATASE-RELATED"/>
    <property type="match status" value="1"/>
</dbReference>
<dbReference type="Gene3D" id="3.90.226.10">
    <property type="entry name" value="2-enoyl-CoA Hydratase, Chain A, domain 1"/>
    <property type="match status" value="1"/>
</dbReference>
<dbReference type="SUPFAM" id="SSF52096">
    <property type="entry name" value="ClpP/crotonase"/>
    <property type="match status" value="1"/>
</dbReference>
<reference evidence="3 4" key="1">
    <citation type="submission" date="2020-07" db="EMBL/GenBank/DDBJ databases">
        <title>Taxonomic revisions and descriptions of new bacterial species based on genomic comparisons in the high-G+C-content subgroup of the family Alcaligenaceae.</title>
        <authorList>
            <person name="Szabo A."/>
            <person name="Felfoldi T."/>
        </authorList>
    </citation>
    <scope>NUCLEOTIDE SEQUENCE [LARGE SCALE GENOMIC DNA]</scope>
    <source>
        <strain evidence="3 4">LMG 24012</strain>
    </source>
</reference>
<name>A0A853FYT3_9BURK</name>
<sequence>MAQTQKDQPAGKLTLEVLGGVGRITISNPGRYNAMSLAMWRQLAQLARQAEQDPAVRVLMLQGDGDRAFVSGADISEFDSLRSSTEQVRAYGIAVDHAQEALSRCAKPVVAAIRGVCMGGGIGLALACDLRYCTDDSRFRMPAAKLGLGYDRAGIRRAVQMLGAARTAEMFFTARDFNGTEAERIGMVHQSFPGAVFADEIAALAGAIAANAPLTIRAAKLAIRHAVGDPAAQDETAVDQAVQDCFDSKDYQEGRLAFQSRRPPRFSGT</sequence>
<dbReference type="GO" id="GO:0016853">
    <property type="term" value="F:isomerase activity"/>
    <property type="evidence" value="ECO:0007669"/>
    <property type="project" value="UniProtKB-KW"/>
</dbReference>
<evidence type="ECO:0000256" key="2">
    <source>
        <dbReference type="RuleBase" id="RU003707"/>
    </source>
</evidence>
<dbReference type="Proteomes" id="UP000559809">
    <property type="component" value="Unassembled WGS sequence"/>
</dbReference>
<dbReference type="PROSITE" id="PS00166">
    <property type="entry name" value="ENOYL_COA_HYDRATASE"/>
    <property type="match status" value="1"/>
</dbReference>
<comment type="similarity">
    <text evidence="1 2">Belongs to the enoyl-CoA hydratase/isomerase family.</text>
</comment>
<accession>A0A853FYT3</accession>
<protein>
    <submittedName>
        <fullName evidence="3">Enoyl-CoA hydratase/isomerase family protein</fullName>
    </submittedName>
</protein>
<dbReference type="AlphaFoldDB" id="A0A853FYT3"/>
<dbReference type="EMBL" id="JACCEM010000004">
    <property type="protein sequence ID" value="NYT49257.1"/>
    <property type="molecule type" value="Genomic_DNA"/>
</dbReference>
<comment type="caution">
    <text evidence="3">The sequence shown here is derived from an EMBL/GenBank/DDBJ whole genome shotgun (WGS) entry which is preliminary data.</text>
</comment>
<dbReference type="NCBIfam" id="NF004781">
    <property type="entry name" value="PRK06127.1"/>
    <property type="match status" value="1"/>
</dbReference>
<dbReference type="InterPro" id="IPR018376">
    <property type="entry name" value="Enoyl-CoA_hyd/isom_CS"/>
</dbReference>
<evidence type="ECO:0000313" key="4">
    <source>
        <dbReference type="Proteomes" id="UP000559809"/>
    </source>
</evidence>
<evidence type="ECO:0000313" key="3">
    <source>
        <dbReference type="EMBL" id="NYT49257.1"/>
    </source>
</evidence>
<keyword evidence="4" id="KW-1185">Reference proteome</keyword>
<dbReference type="Pfam" id="PF00378">
    <property type="entry name" value="ECH_1"/>
    <property type="match status" value="1"/>
</dbReference>
<dbReference type="InterPro" id="IPR029045">
    <property type="entry name" value="ClpP/crotonase-like_dom_sf"/>
</dbReference>
<dbReference type="GO" id="GO:0006635">
    <property type="term" value="P:fatty acid beta-oxidation"/>
    <property type="evidence" value="ECO:0007669"/>
    <property type="project" value="TreeGrafter"/>
</dbReference>
<evidence type="ECO:0000256" key="1">
    <source>
        <dbReference type="ARBA" id="ARBA00005254"/>
    </source>
</evidence>
<organism evidence="3 4">
    <name type="scientific">Parapusillimonas granuli</name>
    <dbReference type="NCBI Taxonomy" id="380911"/>
    <lineage>
        <taxon>Bacteria</taxon>
        <taxon>Pseudomonadati</taxon>
        <taxon>Pseudomonadota</taxon>
        <taxon>Betaproteobacteria</taxon>
        <taxon>Burkholderiales</taxon>
        <taxon>Alcaligenaceae</taxon>
        <taxon>Parapusillimonas</taxon>
    </lineage>
</organism>
<proteinExistence type="inferred from homology"/>
<dbReference type="RefSeq" id="WP_180154565.1">
    <property type="nucleotide sequence ID" value="NZ_JACCEM010000004.1"/>
</dbReference>
<keyword evidence="3" id="KW-0413">Isomerase</keyword>